<organism evidence="1 2">
    <name type="scientific">Handroanthus impetiginosus</name>
    <dbReference type="NCBI Taxonomy" id="429701"/>
    <lineage>
        <taxon>Eukaryota</taxon>
        <taxon>Viridiplantae</taxon>
        <taxon>Streptophyta</taxon>
        <taxon>Embryophyta</taxon>
        <taxon>Tracheophyta</taxon>
        <taxon>Spermatophyta</taxon>
        <taxon>Magnoliopsida</taxon>
        <taxon>eudicotyledons</taxon>
        <taxon>Gunneridae</taxon>
        <taxon>Pentapetalae</taxon>
        <taxon>asterids</taxon>
        <taxon>lamiids</taxon>
        <taxon>Lamiales</taxon>
        <taxon>Bignoniaceae</taxon>
        <taxon>Crescentiina</taxon>
        <taxon>Tabebuia alliance</taxon>
        <taxon>Handroanthus</taxon>
    </lineage>
</organism>
<protein>
    <submittedName>
        <fullName evidence="1">Uncharacterized protein</fullName>
    </submittedName>
</protein>
<keyword evidence="2" id="KW-1185">Reference proteome</keyword>
<dbReference type="AlphaFoldDB" id="A0A2G9HQW3"/>
<dbReference type="EMBL" id="NKXS01001200">
    <property type="protein sequence ID" value="PIN19919.1"/>
    <property type="molecule type" value="Genomic_DNA"/>
</dbReference>
<name>A0A2G9HQW3_9LAMI</name>
<gene>
    <name evidence="1" type="ORF">CDL12_07390</name>
</gene>
<accession>A0A2G9HQW3</accession>
<dbReference type="Proteomes" id="UP000231279">
    <property type="component" value="Unassembled WGS sequence"/>
</dbReference>
<evidence type="ECO:0000313" key="1">
    <source>
        <dbReference type="EMBL" id="PIN19919.1"/>
    </source>
</evidence>
<proteinExistence type="predicted"/>
<evidence type="ECO:0000313" key="2">
    <source>
        <dbReference type="Proteomes" id="UP000231279"/>
    </source>
</evidence>
<reference evidence="2" key="1">
    <citation type="journal article" date="2018" name="Gigascience">
        <title>Genome assembly of the Pink Ipe (Handroanthus impetiginosus, Bignoniaceae), a highly valued, ecologically keystone Neotropical timber forest tree.</title>
        <authorList>
            <person name="Silva-Junior O.B."/>
            <person name="Grattapaglia D."/>
            <person name="Novaes E."/>
            <person name="Collevatti R.G."/>
        </authorList>
    </citation>
    <scope>NUCLEOTIDE SEQUENCE [LARGE SCALE GENOMIC DNA]</scope>
    <source>
        <strain evidence="2">cv. UFG-1</strain>
    </source>
</reference>
<comment type="caution">
    <text evidence="1">The sequence shown here is derived from an EMBL/GenBank/DDBJ whole genome shotgun (WGS) entry which is preliminary data.</text>
</comment>
<sequence>MAIIQIKTIVRNILNQIQQSAIPFGPNWCAIQLQLLKNPSYQVISTILHPSFLKIFKKFSTLSSLESSSSILTLSNTNDRFYQLYFPFSGPNIECVQRILK</sequence>